<gene>
    <name evidence="1" type="primary">RvY_14672-1</name>
    <name evidence="1" type="synonym">RvY_14672.1</name>
    <name evidence="1" type="ORF">RvY_14672</name>
</gene>
<name>A0A1D1VX74_RAMVA</name>
<accession>A0A1D1VX74</accession>
<protein>
    <submittedName>
        <fullName evidence="1">Uncharacterized protein</fullName>
    </submittedName>
</protein>
<reference evidence="1 2" key="1">
    <citation type="journal article" date="2016" name="Nat. Commun.">
        <title>Extremotolerant tardigrade genome and improved radiotolerance of human cultured cells by tardigrade-unique protein.</title>
        <authorList>
            <person name="Hashimoto T."/>
            <person name="Horikawa D.D."/>
            <person name="Saito Y."/>
            <person name="Kuwahara H."/>
            <person name="Kozuka-Hata H."/>
            <person name="Shin-I T."/>
            <person name="Minakuchi Y."/>
            <person name="Ohishi K."/>
            <person name="Motoyama A."/>
            <person name="Aizu T."/>
            <person name="Enomoto A."/>
            <person name="Kondo K."/>
            <person name="Tanaka S."/>
            <person name="Hara Y."/>
            <person name="Koshikawa S."/>
            <person name="Sagara H."/>
            <person name="Miura T."/>
            <person name="Yokobori S."/>
            <person name="Miyagawa K."/>
            <person name="Suzuki Y."/>
            <person name="Kubo T."/>
            <person name="Oyama M."/>
            <person name="Kohara Y."/>
            <person name="Fujiyama A."/>
            <person name="Arakawa K."/>
            <person name="Katayama T."/>
            <person name="Toyoda A."/>
            <person name="Kunieda T."/>
        </authorList>
    </citation>
    <scope>NUCLEOTIDE SEQUENCE [LARGE SCALE GENOMIC DNA]</scope>
    <source>
        <strain evidence="1 2">YOKOZUNA-1</strain>
    </source>
</reference>
<comment type="caution">
    <text evidence="1">The sequence shown here is derived from an EMBL/GenBank/DDBJ whole genome shotgun (WGS) entry which is preliminary data.</text>
</comment>
<proteinExistence type="predicted"/>
<keyword evidence="2" id="KW-1185">Reference proteome</keyword>
<organism evidence="1 2">
    <name type="scientific">Ramazzottius varieornatus</name>
    <name type="common">Water bear</name>
    <name type="synonym">Tardigrade</name>
    <dbReference type="NCBI Taxonomy" id="947166"/>
    <lineage>
        <taxon>Eukaryota</taxon>
        <taxon>Metazoa</taxon>
        <taxon>Ecdysozoa</taxon>
        <taxon>Tardigrada</taxon>
        <taxon>Eutardigrada</taxon>
        <taxon>Parachela</taxon>
        <taxon>Hypsibioidea</taxon>
        <taxon>Ramazzottiidae</taxon>
        <taxon>Ramazzottius</taxon>
    </lineage>
</organism>
<dbReference type="Proteomes" id="UP000186922">
    <property type="component" value="Unassembled WGS sequence"/>
</dbReference>
<sequence length="247" mass="26786">MVYEGLSAMAPFNQGKANNSTAPYLDAAATPDLSCQCLHSLASGYRGLFMEDPGFTMWLEEPDPLVIDCDEENCGHSENSVPCGQFRLPSHSFGAKGTPRISFRQLSDNCWTKRRACSEGNLLVGPVQKIVQNSCPCEMVQGVSSHQTCQKIGLSIPDSCCFSCGSDWEKDHTAWACFECGGYGLVRPCITCNGKCGELWMRDLKMTHVTGVANWIGSCPLQQIEAGEPSVAPHDSKKSNAVVHVQG</sequence>
<evidence type="ECO:0000313" key="1">
    <source>
        <dbReference type="EMBL" id="GAV04388.1"/>
    </source>
</evidence>
<dbReference type="EMBL" id="BDGG01000010">
    <property type="protein sequence ID" value="GAV04388.1"/>
    <property type="molecule type" value="Genomic_DNA"/>
</dbReference>
<evidence type="ECO:0000313" key="2">
    <source>
        <dbReference type="Proteomes" id="UP000186922"/>
    </source>
</evidence>
<dbReference type="OrthoDB" id="10062522at2759"/>
<dbReference type="AlphaFoldDB" id="A0A1D1VX74"/>